<sequence length="414" mass="42325">MPNNKTAARGGLWTRDFLLVWQGMAESRIGSVLYSIAIGIWVYNKTGSAALMGFMTSLSYFGALVLQPFGGALADRCSKRALMIGSDAVCGVAMLALGGLALCGAMQVWQVLAVAAVSAVCTALFQPAVNSLIPQLVPAGDLLRASSLINGTGSALQMLGNAAGGFLTVVCGVPGIILFNGLTFLFSAATECFIRAGRAPAGSGAPGPAAVLGDLRAGICYLKGQGGLAGMMLAGAAMNLTCGGFAGIAYAWCLEKGMSTGQYGLFLGAESAAMLAAMALMALRPIPGNRQYRVFAGSMALTCGLYIAAMAAQGFWACTVLYALNAFFNTVYNMFLYPSIMRATPAAYQGRVIALFAALSNGGIALSMVAYGALADAWGAGAVCLAGAVATLLPALAFGANRTLRRILRGQGAE</sequence>
<organism evidence="7 8">
    <name type="scientific">Candidatus Gemmiger avicola</name>
    <dbReference type="NCBI Taxonomy" id="2838605"/>
    <lineage>
        <taxon>Bacteria</taxon>
        <taxon>Bacillati</taxon>
        <taxon>Bacillota</taxon>
        <taxon>Clostridia</taxon>
        <taxon>Eubacteriales</taxon>
        <taxon>Gemmiger</taxon>
    </lineage>
</organism>
<dbReference type="PANTHER" id="PTHR23513">
    <property type="entry name" value="INTEGRAL MEMBRANE EFFLUX PROTEIN-RELATED"/>
    <property type="match status" value="1"/>
</dbReference>
<feature type="transmembrane region" description="Helical" evidence="6">
    <location>
        <begin position="166"/>
        <end position="188"/>
    </location>
</feature>
<feature type="transmembrane region" description="Helical" evidence="6">
    <location>
        <begin position="295"/>
        <end position="316"/>
    </location>
</feature>
<dbReference type="GO" id="GO:0005886">
    <property type="term" value="C:plasma membrane"/>
    <property type="evidence" value="ECO:0007669"/>
    <property type="project" value="UniProtKB-SubCell"/>
</dbReference>
<feature type="transmembrane region" description="Helical" evidence="6">
    <location>
        <begin position="49"/>
        <end position="69"/>
    </location>
</feature>
<dbReference type="InterPro" id="IPR036259">
    <property type="entry name" value="MFS_trans_sf"/>
</dbReference>
<evidence type="ECO:0000256" key="5">
    <source>
        <dbReference type="ARBA" id="ARBA00023136"/>
    </source>
</evidence>
<protein>
    <submittedName>
        <fullName evidence="7">MFS transporter</fullName>
    </submittedName>
</protein>
<evidence type="ECO:0000313" key="8">
    <source>
        <dbReference type="Proteomes" id="UP000886803"/>
    </source>
</evidence>
<reference evidence="7" key="2">
    <citation type="submission" date="2021-04" db="EMBL/GenBank/DDBJ databases">
        <authorList>
            <person name="Gilroy R."/>
        </authorList>
    </citation>
    <scope>NUCLEOTIDE SEQUENCE</scope>
    <source>
        <strain evidence="7">ChiBcec8-13705</strain>
    </source>
</reference>
<comment type="subcellular location">
    <subcellularLocation>
        <location evidence="1">Cell membrane</location>
        <topology evidence="1">Multi-pass membrane protein</topology>
    </subcellularLocation>
</comment>
<proteinExistence type="predicted"/>
<reference evidence="7" key="1">
    <citation type="journal article" date="2021" name="PeerJ">
        <title>Extensive microbial diversity within the chicken gut microbiome revealed by metagenomics and culture.</title>
        <authorList>
            <person name="Gilroy R."/>
            <person name="Ravi A."/>
            <person name="Getino M."/>
            <person name="Pursley I."/>
            <person name="Horton D.L."/>
            <person name="Alikhan N.F."/>
            <person name="Baker D."/>
            <person name="Gharbi K."/>
            <person name="Hall N."/>
            <person name="Watson M."/>
            <person name="Adriaenssens E.M."/>
            <person name="Foster-Nyarko E."/>
            <person name="Jarju S."/>
            <person name="Secka A."/>
            <person name="Antonio M."/>
            <person name="Oren A."/>
            <person name="Chaudhuri R.R."/>
            <person name="La Ragione R."/>
            <person name="Hildebrand F."/>
            <person name="Pallen M.J."/>
        </authorList>
    </citation>
    <scope>NUCLEOTIDE SEQUENCE</scope>
    <source>
        <strain evidence="7">ChiBcec8-13705</strain>
    </source>
</reference>
<dbReference type="Pfam" id="PF07690">
    <property type="entry name" value="MFS_1"/>
    <property type="match status" value="1"/>
</dbReference>
<feature type="transmembrane region" description="Helical" evidence="6">
    <location>
        <begin position="322"/>
        <end position="340"/>
    </location>
</feature>
<evidence type="ECO:0000256" key="4">
    <source>
        <dbReference type="ARBA" id="ARBA00022989"/>
    </source>
</evidence>
<dbReference type="SUPFAM" id="SSF103473">
    <property type="entry name" value="MFS general substrate transporter"/>
    <property type="match status" value="1"/>
</dbReference>
<feature type="transmembrane region" description="Helical" evidence="6">
    <location>
        <begin position="352"/>
        <end position="371"/>
    </location>
</feature>
<dbReference type="CDD" id="cd06173">
    <property type="entry name" value="MFS_MefA_like"/>
    <property type="match status" value="1"/>
</dbReference>
<evidence type="ECO:0000313" key="7">
    <source>
        <dbReference type="EMBL" id="HJB43077.1"/>
    </source>
</evidence>
<feature type="transmembrane region" description="Helical" evidence="6">
    <location>
        <begin position="108"/>
        <end position="129"/>
    </location>
</feature>
<evidence type="ECO:0000256" key="6">
    <source>
        <dbReference type="SAM" id="Phobius"/>
    </source>
</evidence>
<accession>A0A9D2M8K3</accession>
<feature type="transmembrane region" description="Helical" evidence="6">
    <location>
        <begin position="264"/>
        <end position="283"/>
    </location>
</feature>
<dbReference type="PANTHER" id="PTHR23513:SF11">
    <property type="entry name" value="STAPHYLOFERRIN A TRANSPORTER"/>
    <property type="match status" value="1"/>
</dbReference>
<gene>
    <name evidence="7" type="ORF">H9945_11340</name>
</gene>
<keyword evidence="2" id="KW-1003">Cell membrane</keyword>
<dbReference type="GO" id="GO:0022857">
    <property type="term" value="F:transmembrane transporter activity"/>
    <property type="evidence" value="ECO:0007669"/>
    <property type="project" value="InterPro"/>
</dbReference>
<dbReference type="EMBL" id="DWYG01000190">
    <property type="protein sequence ID" value="HJB43077.1"/>
    <property type="molecule type" value="Genomic_DNA"/>
</dbReference>
<comment type="caution">
    <text evidence="7">The sequence shown here is derived from an EMBL/GenBank/DDBJ whole genome shotgun (WGS) entry which is preliminary data.</text>
</comment>
<dbReference type="AlphaFoldDB" id="A0A9D2M8K3"/>
<dbReference type="InterPro" id="IPR011701">
    <property type="entry name" value="MFS"/>
</dbReference>
<keyword evidence="5 6" id="KW-0472">Membrane</keyword>
<keyword evidence="4 6" id="KW-1133">Transmembrane helix</keyword>
<name>A0A9D2M8K3_9FIRM</name>
<evidence type="ECO:0000256" key="2">
    <source>
        <dbReference type="ARBA" id="ARBA00022475"/>
    </source>
</evidence>
<evidence type="ECO:0000256" key="1">
    <source>
        <dbReference type="ARBA" id="ARBA00004651"/>
    </source>
</evidence>
<feature type="transmembrane region" description="Helical" evidence="6">
    <location>
        <begin position="231"/>
        <end position="252"/>
    </location>
</feature>
<dbReference type="Gene3D" id="1.20.1250.20">
    <property type="entry name" value="MFS general substrate transporter like domains"/>
    <property type="match status" value="1"/>
</dbReference>
<evidence type="ECO:0000256" key="3">
    <source>
        <dbReference type="ARBA" id="ARBA00022692"/>
    </source>
</evidence>
<feature type="transmembrane region" description="Helical" evidence="6">
    <location>
        <begin position="81"/>
        <end position="102"/>
    </location>
</feature>
<keyword evidence="3 6" id="KW-0812">Transmembrane</keyword>
<feature type="transmembrane region" description="Helical" evidence="6">
    <location>
        <begin position="377"/>
        <end position="399"/>
    </location>
</feature>
<feature type="transmembrane region" description="Helical" evidence="6">
    <location>
        <begin position="25"/>
        <end position="43"/>
    </location>
</feature>
<dbReference type="Proteomes" id="UP000886803">
    <property type="component" value="Unassembled WGS sequence"/>
</dbReference>